<evidence type="ECO:0000313" key="3">
    <source>
        <dbReference type="Proteomes" id="UP000019141"/>
    </source>
</evidence>
<dbReference type="EMBL" id="AZHW01000920">
    <property type="protein sequence ID" value="ETW95410.1"/>
    <property type="molecule type" value="Genomic_DNA"/>
</dbReference>
<feature type="region of interest" description="Disordered" evidence="1">
    <location>
        <begin position="1"/>
        <end position="22"/>
    </location>
</feature>
<sequence length="74" mass="8485">MRTIHHRRRSVNAPCSHQSASLGWNRRSKRDLAQDIADSIRQHNALGEHRIPEHYTPNPETQARVLQLLAADAK</sequence>
<evidence type="ECO:0000313" key="2">
    <source>
        <dbReference type="EMBL" id="ETW95410.1"/>
    </source>
</evidence>
<dbReference type="AlphaFoldDB" id="W4LCH2"/>
<accession>W4LCH2</accession>
<comment type="caution">
    <text evidence="2">The sequence shown here is derived from an EMBL/GenBank/DDBJ whole genome shotgun (WGS) entry which is preliminary data.</text>
</comment>
<proteinExistence type="predicted"/>
<evidence type="ECO:0000256" key="1">
    <source>
        <dbReference type="SAM" id="MobiDB-lite"/>
    </source>
</evidence>
<dbReference type="HOGENOM" id="CLU_192042_0_0_7"/>
<organism evidence="2 3">
    <name type="scientific">Entotheonella factor</name>
    <dbReference type="NCBI Taxonomy" id="1429438"/>
    <lineage>
        <taxon>Bacteria</taxon>
        <taxon>Pseudomonadati</taxon>
        <taxon>Nitrospinota/Tectimicrobiota group</taxon>
        <taxon>Candidatus Tectimicrobiota</taxon>
        <taxon>Candidatus Entotheonellia</taxon>
        <taxon>Candidatus Entotheonellales</taxon>
        <taxon>Candidatus Entotheonellaceae</taxon>
        <taxon>Candidatus Entotheonella</taxon>
    </lineage>
</organism>
<feature type="compositionally biased region" description="Basic residues" evidence="1">
    <location>
        <begin position="1"/>
        <end position="10"/>
    </location>
</feature>
<name>W4LCH2_ENTF1</name>
<protein>
    <submittedName>
        <fullName evidence="2">Uncharacterized protein</fullName>
    </submittedName>
</protein>
<keyword evidence="3" id="KW-1185">Reference proteome</keyword>
<reference evidence="2 3" key="1">
    <citation type="journal article" date="2014" name="Nature">
        <title>An environmental bacterial taxon with a large and distinct metabolic repertoire.</title>
        <authorList>
            <person name="Wilson M.C."/>
            <person name="Mori T."/>
            <person name="Ruckert C."/>
            <person name="Uria A.R."/>
            <person name="Helf M.J."/>
            <person name="Takada K."/>
            <person name="Gernert C."/>
            <person name="Steffens U.A."/>
            <person name="Heycke N."/>
            <person name="Schmitt S."/>
            <person name="Rinke C."/>
            <person name="Helfrich E.J."/>
            <person name="Brachmann A.O."/>
            <person name="Gurgui C."/>
            <person name="Wakimoto T."/>
            <person name="Kracht M."/>
            <person name="Crusemann M."/>
            <person name="Hentschel U."/>
            <person name="Abe I."/>
            <person name="Matsunaga S."/>
            <person name="Kalinowski J."/>
            <person name="Takeyama H."/>
            <person name="Piel J."/>
        </authorList>
    </citation>
    <scope>NUCLEOTIDE SEQUENCE [LARGE SCALE GENOMIC DNA]</scope>
    <source>
        <strain evidence="3">TSY1</strain>
    </source>
</reference>
<feature type="compositionally biased region" description="Polar residues" evidence="1">
    <location>
        <begin position="13"/>
        <end position="22"/>
    </location>
</feature>
<gene>
    <name evidence="2" type="ORF">ETSY1_30750</name>
</gene>
<dbReference type="Proteomes" id="UP000019141">
    <property type="component" value="Unassembled WGS sequence"/>
</dbReference>